<keyword evidence="4" id="KW-0720">Serine protease</keyword>
<protein>
    <recommendedName>
        <fullName evidence="5">Peptidase S8/S53 domain-containing protein</fullName>
    </recommendedName>
</protein>
<evidence type="ECO:0000313" key="6">
    <source>
        <dbReference type="EMBL" id="BAN90238.1"/>
    </source>
</evidence>
<dbReference type="PROSITE" id="PS51892">
    <property type="entry name" value="SUBTILASE"/>
    <property type="match status" value="1"/>
</dbReference>
<comment type="similarity">
    <text evidence="1">Belongs to the peptidase S8 family.</text>
</comment>
<accession>U3TE54</accession>
<dbReference type="RefSeq" id="WP_022541511.1">
    <property type="nucleotide sequence ID" value="NC_022521.1"/>
</dbReference>
<name>U3TE54_9CREN</name>
<keyword evidence="2" id="KW-0645">Protease</keyword>
<dbReference type="InterPro" id="IPR051048">
    <property type="entry name" value="Peptidase_S8/S53_subtilisin"/>
</dbReference>
<evidence type="ECO:0000256" key="4">
    <source>
        <dbReference type="ARBA" id="ARBA00022825"/>
    </source>
</evidence>
<dbReference type="STRING" id="1198449.ACAM_0769"/>
<dbReference type="PROSITE" id="PS00138">
    <property type="entry name" value="SUBTILASE_SER"/>
    <property type="match status" value="1"/>
</dbReference>
<dbReference type="KEGG" id="acj:ACAM_0769"/>
<evidence type="ECO:0000256" key="2">
    <source>
        <dbReference type="ARBA" id="ARBA00022670"/>
    </source>
</evidence>
<evidence type="ECO:0000256" key="3">
    <source>
        <dbReference type="ARBA" id="ARBA00022801"/>
    </source>
</evidence>
<evidence type="ECO:0000256" key="1">
    <source>
        <dbReference type="ARBA" id="ARBA00011073"/>
    </source>
</evidence>
<dbReference type="GeneID" id="17110158"/>
<dbReference type="PANTHER" id="PTHR43399:SF4">
    <property type="entry name" value="CELL WALL-ASSOCIATED PROTEASE"/>
    <property type="match status" value="1"/>
</dbReference>
<sequence length="1366" mass="143110">MRLPTLKLTVLLLLVLQVFSAALVPGVAQSGGEDLGGYSGYPGPLAMLVDSLEEEGLGLGELEAMDAAVPVVVYLDSRAEAERLLREYEGLVWLYRGPLVSLAGGSLGVEDLRRLAGERGVSLIMPLGPLKPVSTAEAQPPVGVRGVLEARSQAAVVGGSLVYDRPLRLTGALEAWGMGYRGEGVVIGVIDTGVDFSGPGLGEDKVALSPQGLPLVVDYGMVFLAAPLQVEVDPDARVGVVDFQGLYTVEVGSAGLGIVVRRTSGFASIVYVDPEGQAGFGYETYSLEPPGLPGEVVEAALQGGSPPRYGLLVSENIAQTADGGLFWYRMTVPGLVADLDADGLYDTVYLDTTTALHYLASAARQAGLTLFPAPAAADYSFEGEKPVTLQSPLAGYDARGDGDIDFPIGTLAGYTADIAGAALGMATGLLDELASGLPEGGVARIPTNGMPTGYLLPGLDFWRGRYAVFHTDPDGHGTMAASTAAGREYVFNVETGLGVEVDMVVSGTAPEAMLAASSMYIYEHAMLTFSGYMMVDSETGEPLWTSPWEGGSDPWDSLDPRLRGTPVKAEWVWTGSPLVDMTTNSWGIPSLQYYVDKPLGMDEVSLFIDSITLETGVPHFVAASNGGPGLGTVTAPATARLAVAVAAVTDMAYLSLQPPSYLPTPAGLGGHGDPAYFSSRGPSHTGFPKPNLAAVGASAYTTGRSLDHIVGGRLEPRAFPLLFGGTSMATPMAAGAAALAVQAGKEVLGAEHLGLAGWLRVYTALAMTAGWSGRPWTDLGAGVVNAAGAISLLKSLELGLFIYSTDTLQDLAGGAPLDTQGLGLPMIHLWAGAGARTSVEIVVEGDGVVGLRAVEPRLETVLSYRSQLDLSTPASTSGAYSVFDVATIDPETLPHGPLEVSLTLPYEVFDRLGRERSSTAWEGYQYGVMALLYWADLDGDGLGDGGEYYVLSVDERAANAFRIQLSNLGEDLAEARAALGVAGEVEEALLVRLALAGLSPPQNPVVEASVEVLGLSWRESGALMLPEDLTVDGRAVVTATVSPPSPGVYTGYIVASAGGREYRMPYTILSPYKPGHTGVHVPQGLGPDEYYEEAWVRGAFNYWWWYEDGDWRIIPIELPGPGLTVARLSWSVEEGREAYATNIDAYLYLNRPSITAVEGGEVLVGVEELALASREASTANTFFDPLLTGFWDQPGKGPGETVLAAYNHAPGRALLVYRAVQYSGETAWQPVAITIYHTPIHTQGTAAPGEAAQAAVSMATLYRLGDLVDQPLEARVEAYGDAGGWTLPPPGASADVAGYTEPLGGHVASIVVSITLPSDPSAEDILARIDLGLALPRMSSGLTTTGEAERIASETIYTVVPVAQAG</sequence>
<dbReference type="InterPro" id="IPR036852">
    <property type="entry name" value="Peptidase_S8/S53_dom_sf"/>
</dbReference>
<gene>
    <name evidence="6" type="ORF">ACAM_0769</name>
</gene>
<organism evidence="6 7">
    <name type="scientific">Aeropyrum camini SY1 = JCM 12091</name>
    <dbReference type="NCBI Taxonomy" id="1198449"/>
    <lineage>
        <taxon>Archaea</taxon>
        <taxon>Thermoproteota</taxon>
        <taxon>Thermoprotei</taxon>
        <taxon>Desulfurococcales</taxon>
        <taxon>Desulfurococcaceae</taxon>
        <taxon>Aeropyrum</taxon>
    </lineage>
</organism>
<dbReference type="GO" id="GO:0004252">
    <property type="term" value="F:serine-type endopeptidase activity"/>
    <property type="evidence" value="ECO:0007669"/>
    <property type="project" value="InterPro"/>
</dbReference>
<evidence type="ECO:0000259" key="5">
    <source>
        <dbReference type="Pfam" id="PF00082"/>
    </source>
</evidence>
<feature type="domain" description="Peptidase S8/S53" evidence="5">
    <location>
        <begin position="472"/>
        <end position="748"/>
    </location>
</feature>
<proteinExistence type="inferred from homology"/>
<dbReference type="PANTHER" id="PTHR43399">
    <property type="entry name" value="SUBTILISIN-RELATED"/>
    <property type="match status" value="1"/>
</dbReference>
<dbReference type="InterPro" id="IPR015500">
    <property type="entry name" value="Peptidase_S8_subtilisin-rel"/>
</dbReference>
<dbReference type="eggNOG" id="arCOG00704">
    <property type="taxonomic scope" value="Archaea"/>
</dbReference>
<dbReference type="InterPro" id="IPR000209">
    <property type="entry name" value="Peptidase_S8/S53_dom"/>
</dbReference>
<reference evidence="6 7" key="1">
    <citation type="journal article" date="2013" name="Appl. Environ. Microbiol.">
        <title>Variation of the Virus-Related Elements within Syntenic Genomes of the Hyperthermophilic Archaeon Aeropyrum.</title>
        <authorList>
            <person name="Daifuku T."/>
            <person name="Yoshida T."/>
            <person name="Kitamura T."/>
            <person name="Kawaichi S."/>
            <person name="Inoue T."/>
            <person name="Nomura K."/>
            <person name="Yoshida Y."/>
            <person name="Kuno S."/>
            <person name="Sako Y."/>
        </authorList>
    </citation>
    <scope>NUCLEOTIDE SEQUENCE [LARGE SCALE GENOMIC DNA]</scope>
    <source>
        <strain evidence="6 7">SY1</strain>
    </source>
</reference>
<dbReference type="SUPFAM" id="SSF52743">
    <property type="entry name" value="Subtilisin-like"/>
    <property type="match status" value="1"/>
</dbReference>
<dbReference type="Proteomes" id="UP000016887">
    <property type="component" value="Chromosome"/>
</dbReference>
<dbReference type="GO" id="GO:0006508">
    <property type="term" value="P:proteolysis"/>
    <property type="evidence" value="ECO:0007669"/>
    <property type="project" value="UniProtKB-KW"/>
</dbReference>
<keyword evidence="3" id="KW-0378">Hydrolase</keyword>
<keyword evidence="7" id="KW-1185">Reference proteome</keyword>
<dbReference type="Gene3D" id="3.40.50.200">
    <property type="entry name" value="Peptidase S8/S53 domain"/>
    <property type="match status" value="2"/>
</dbReference>
<dbReference type="PRINTS" id="PR00723">
    <property type="entry name" value="SUBTILISIN"/>
</dbReference>
<dbReference type="EMBL" id="AP012489">
    <property type="protein sequence ID" value="BAN90238.1"/>
    <property type="molecule type" value="Genomic_DNA"/>
</dbReference>
<dbReference type="InterPro" id="IPR023828">
    <property type="entry name" value="Peptidase_S8_Ser-AS"/>
</dbReference>
<evidence type="ECO:0000313" key="7">
    <source>
        <dbReference type="Proteomes" id="UP000016887"/>
    </source>
</evidence>
<dbReference type="Pfam" id="PF00082">
    <property type="entry name" value="Peptidase_S8"/>
    <property type="match status" value="1"/>
</dbReference>